<evidence type="ECO:0000313" key="2">
    <source>
        <dbReference type="EMBL" id="SDB84794.1"/>
    </source>
</evidence>
<dbReference type="AlphaFoldDB" id="A0A1G6GS73"/>
<dbReference type="RefSeq" id="WP_092746805.1">
    <property type="nucleotide sequence ID" value="NZ_FMYL01000002.1"/>
</dbReference>
<keyword evidence="1" id="KW-0472">Membrane</keyword>
<evidence type="ECO:0000313" key="3">
    <source>
        <dbReference type="Proteomes" id="UP000242501"/>
    </source>
</evidence>
<accession>A0A1G6GS73</accession>
<sequence length="79" mass="9025">MELSLISKIGVFLVVGGFLFWIQVGTLGYSKLTKKRLLKAQQRDDKGEALYHKIEIFFNKCCPYVCGIGLLLFFIGLFF</sequence>
<name>A0A1G6GS73_9GAMM</name>
<gene>
    <name evidence="2" type="ORF">SAMN05421733_102111</name>
</gene>
<feature type="transmembrane region" description="Helical" evidence="1">
    <location>
        <begin position="6"/>
        <end position="29"/>
    </location>
</feature>
<organism evidence="2 3">
    <name type="scientific">Acinetobacter boissieri</name>
    <dbReference type="NCBI Taxonomy" id="1219383"/>
    <lineage>
        <taxon>Bacteria</taxon>
        <taxon>Pseudomonadati</taxon>
        <taxon>Pseudomonadota</taxon>
        <taxon>Gammaproteobacteria</taxon>
        <taxon>Moraxellales</taxon>
        <taxon>Moraxellaceae</taxon>
        <taxon>Acinetobacter</taxon>
    </lineage>
</organism>
<keyword evidence="1" id="KW-0812">Transmembrane</keyword>
<feature type="transmembrane region" description="Helical" evidence="1">
    <location>
        <begin position="61"/>
        <end position="78"/>
    </location>
</feature>
<keyword evidence="1" id="KW-1133">Transmembrane helix</keyword>
<evidence type="ECO:0000256" key="1">
    <source>
        <dbReference type="SAM" id="Phobius"/>
    </source>
</evidence>
<reference evidence="3" key="1">
    <citation type="submission" date="2016-09" db="EMBL/GenBank/DDBJ databases">
        <authorList>
            <person name="Varghese N."/>
            <person name="Submissions S."/>
        </authorList>
    </citation>
    <scope>NUCLEOTIDE SEQUENCE [LARGE SCALE GENOMIC DNA]</scope>
    <source>
        <strain evidence="3">ANC 4422</strain>
    </source>
</reference>
<dbReference type="OrthoDB" id="9876720at2"/>
<keyword evidence="3" id="KW-1185">Reference proteome</keyword>
<proteinExistence type="predicted"/>
<dbReference type="Proteomes" id="UP000242501">
    <property type="component" value="Unassembled WGS sequence"/>
</dbReference>
<dbReference type="EMBL" id="FMYL01000002">
    <property type="protein sequence ID" value="SDB84794.1"/>
    <property type="molecule type" value="Genomic_DNA"/>
</dbReference>
<protein>
    <submittedName>
        <fullName evidence="2">Uncharacterized protein</fullName>
    </submittedName>
</protein>